<comment type="caution">
    <text evidence="1">The sequence shown here is derived from an EMBL/GenBank/DDBJ whole genome shotgun (WGS) entry which is preliminary data.</text>
</comment>
<protein>
    <submittedName>
        <fullName evidence="1">Thiol peroxidase</fullName>
    </submittedName>
</protein>
<organism evidence="1 2">
    <name type="scientific">Striga asiatica</name>
    <name type="common">Asiatic witchweed</name>
    <name type="synonym">Buchnera asiatica</name>
    <dbReference type="NCBI Taxonomy" id="4170"/>
    <lineage>
        <taxon>Eukaryota</taxon>
        <taxon>Viridiplantae</taxon>
        <taxon>Streptophyta</taxon>
        <taxon>Embryophyta</taxon>
        <taxon>Tracheophyta</taxon>
        <taxon>Spermatophyta</taxon>
        <taxon>Magnoliopsida</taxon>
        <taxon>eudicotyledons</taxon>
        <taxon>Gunneridae</taxon>
        <taxon>Pentapetalae</taxon>
        <taxon>asterids</taxon>
        <taxon>lamiids</taxon>
        <taxon>Lamiales</taxon>
        <taxon>Orobanchaceae</taxon>
        <taxon>Buchnereae</taxon>
        <taxon>Striga</taxon>
    </lineage>
</organism>
<reference evidence="2" key="1">
    <citation type="journal article" date="2019" name="Curr. Biol.">
        <title>Genome Sequence of Striga asiatica Provides Insight into the Evolution of Plant Parasitism.</title>
        <authorList>
            <person name="Yoshida S."/>
            <person name="Kim S."/>
            <person name="Wafula E.K."/>
            <person name="Tanskanen J."/>
            <person name="Kim Y.M."/>
            <person name="Honaas L."/>
            <person name="Yang Z."/>
            <person name="Spallek T."/>
            <person name="Conn C.E."/>
            <person name="Ichihashi Y."/>
            <person name="Cheong K."/>
            <person name="Cui S."/>
            <person name="Der J.P."/>
            <person name="Gundlach H."/>
            <person name="Jiao Y."/>
            <person name="Hori C."/>
            <person name="Ishida J.K."/>
            <person name="Kasahara H."/>
            <person name="Kiba T."/>
            <person name="Kim M.S."/>
            <person name="Koo N."/>
            <person name="Laohavisit A."/>
            <person name="Lee Y.H."/>
            <person name="Lumba S."/>
            <person name="McCourt P."/>
            <person name="Mortimer J.C."/>
            <person name="Mutuku J.M."/>
            <person name="Nomura T."/>
            <person name="Sasaki-Sekimoto Y."/>
            <person name="Seto Y."/>
            <person name="Wang Y."/>
            <person name="Wakatake T."/>
            <person name="Sakakibara H."/>
            <person name="Demura T."/>
            <person name="Yamaguchi S."/>
            <person name="Yoneyama K."/>
            <person name="Manabe R.I."/>
            <person name="Nelson D.C."/>
            <person name="Schulman A.H."/>
            <person name="Timko M.P."/>
            <person name="dePamphilis C.W."/>
            <person name="Choi D."/>
            <person name="Shirasu K."/>
        </authorList>
    </citation>
    <scope>NUCLEOTIDE SEQUENCE [LARGE SCALE GENOMIC DNA]</scope>
    <source>
        <strain evidence="2">cv. UVA1</strain>
    </source>
</reference>
<dbReference type="EMBL" id="BKCP01000001">
    <property type="protein sequence ID" value="GER24492.1"/>
    <property type="molecule type" value="Genomic_DNA"/>
</dbReference>
<dbReference type="Proteomes" id="UP000325081">
    <property type="component" value="Unassembled WGS sequence"/>
</dbReference>
<evidence type="ECO:0000313" key="2">
    <source>
        <dbReference type="Proteomes" id="UP000325081"/>
    </source>
</evidence>
<sequence length="145" mass="16547">MNRSGTVEFRSIDLFPAKVTTKLPNIANDFSDVSLSDDRFIKRSTMPREIKISVFSRTDERLCSAVRHVFLVMMQHEVVESRMESRVGTIFDESRENLLLARDDIDERRCASSCLDFSSKAFMLFGNLDKSPASTIRALFLKDNG</sequence>
<dbReference type="GO" id="GO:0004601">
    <property type="term" value="F:peroxidase activity"/>
    <property type="evidence" value="ECO:0007669"/>
    <property type="project" value="UniProtKB-KW"/>
</dbReference>
<name>A0A5A7NVG9_STRAF</name>
<dbReference type="AlphaFoldDB" id="A0A5A7NVG9"/>
<accession>A0A5A7NVG9</accession>
<keyword evidence="2" id="KW-1185">Reference proteome</keyword>
<gene>
    <name evidence="1" type="ORF">STAS_00027</name>
</gene>
<keyword evidence="1" id="KW-0560">Oxidoreductase</keyword>
<evidence type="ECO:0000313" key="1">
    <source>
        <dbReference type="EMBL" id="GER24492.1"/>
    </source>
</evidence>
<proteinExistence type="predicted"/>
<keyword evidence="1" id="KW-0575">Peroxidase</keyword>